<accession>A0A8S2HG50</accession>
<gene>
    <name evidence="2" type="ORF">OVA965_LOCUS7523</name>
    <name evidence="3" type="ORF">TMI583_LOCUS7518</name>
</gene>
<name>A0A8S2HG50_9BILA</name>
<dbReference type="Proteomes" id="UP000677228">
    <property type="component" value="Unassembled WGS sequence"/>
</dbReference>
<organism evidence="3 4">
    <name type="scientific">Didymodactylos carnosus</name>
    <dbReference type="NCBI Taxonomy" id="1234261"/>
    <lineage>
        <taxon>Eukaryota</taxon>
        <taxon>Metazoa</taxon>
        <taxon>Spiralia</taxon>
        <taxon>Gnathifera</taxon>
        <taxon>Rotifera</taxon>
        <taxon>Eurotatoria</taxon>
        <taxon>Bdelloidea</taxon>
        <taxon>Philodinida</taxon>
        <taxon>Philodinidae</taxon>
        <taxon>Didymodactylos</taxon>
    </lineage>
</organism>
<evidence type="ECO:0000256" key="1">
    <source>
        <dbReference type="SAM" id="MobiDB-lite"/>
    </source>
</evidence>
<dbReference type="EMBL" id="CAJOBA010002407">
    <property type="protein sequence ID" value="CAF3643676.1"/>
    <property type="molecule type" value="Genomic_DNA"/>
</dbReference>
<evidence type="ECO:0000313" key="2">
    <source>
        <dbReference type="EMBL" id="CAF0858696.1"/>
    </source>
</evidence>
<evidence type="ECO:0000313" key="3">
    <source>
        <dbReference type="EMBL" id="CAF3643676.1"/>
    </source>
</evidence>
<feature type="compositionally biased region" description="Basic and acidic residues" evidence="1">
    <location>
        <begin position="43"/>
        <end position="65"/>
    </location>
</feature>
<dbReference type="EMBL" id="CAJNOK010002407">
    <property type="protein sequence ID" value="CAF0858696.1"/>
    <property type="molecule type" value="Genomic_DNA"/>
</dbReference>
<dbReference type="Proteomes" id="UP000682733">
    <property type="component" value="Unassembled WGS sequence"/>
</dbReference>
<comment type="caution">
    <text evidence="3">The sequence shown here is derived from an EMBL/GenBank/DDBJ whole genome shotgun (WGS) entry which is preliminary data.</text>
</comment>
<protein>
    <submittedName>
        <fullName evidence="3">Uncharacterized protein</fullName>
    </submittedName>
</protein>
<proteinExistence type="predicted"/>
<feature type="region of interest" description="Disordered" evidence="1">
    <location>
        <begin position="23"/>
        <end position="112"/>
    </location>
</feature>
<evidence type="ECO:0000313" key="4">
    <source>
        <dbReference type="Proteomes" id="UP000682733"/>
    </source>
</evidence>
<reference evidence="3" key="1">
    <citation type="submission" date="2021-02" db="EMBL/GenBank/DDBJ databases">
        <authorList>
            <person name="Nowell W R."/>
        </authorList>
    </citation>
    <scope>NUCLEOTIDE SEQUENCE</scope>
</reference>
<feature type="compositionally biased region" description="Low complexity" evidence="1">
    <location>
        <begin position="85"/>
        <end position="98"/>
    </location>
</feature>
<sequence>MEDLGYDPNISKENTSSVFGLEVTGMKPKKTVTIKDPNPGRNRQIDRTHDLRRTNSDSPELKKTNDLFFPSSYQRSTKPSKKRSTSNGSSNSYSNPRSLIPIANIVVPREPF</sequence>
<dbReference type="AlphaFoldDB" id="A0A8S2HG50"/>